<dbReference type="InterPro" id="IPR013763">
    <property type="entry name" value="Cyclin-like_dom"/>
</dbReference>
<evidence type="ECO:0000313" key="5">
    <source>
        <dbReference type="EMBL" id="KAK1460486.1"/>
    </source>
</evidence>
<comment type="caution">
    <text evidence="5">The sequence shown here is derived from an EMBL/GenBank/DDBJ whole genome shotgun (WGS) entry which is preliminary data.</text>
</comment>
<proteinExistence type="inferred from homology"/>
<dbReference type="SMART" id="SM00385">
    <property type="entry name" value="CYCLIN"/>
    <property type="match status" value="2"/>
</dbReference>
<dbReference type="SMART" id="SM01332">
    <property type="entry name" value="Cyclin_C"/>
    <property type="match status" value="1"/>
</dbReference>
<evidence type="ECO:0000259" key="4">
    <source>
        <dbReference type="SMART" id="SM01332"/>
    </source>
</evidence>
<dbReference type="InterPro" id="IPR039361">
    <property type="entry name" value="Cyclin"/>
</dbReference>
<gene>
    <name evidence="5" type="ORF">CTAM01_17126</name>
</gene>
<evidence type="ECO:0000259" key="3">
    <source>
        <dbReference type="SMART" id="SM00385"/>
    </source>
</evidence>
<dbReference type="InterPro" id="IPR036915">
    <property type="entry name" value="Cyclin-like_sf"/>
</dbReference>
<feature type="domain" description="Cyclin-like" evidence="3">
    <location>
        <begin position="81"/>
        <end position="172"/>
    </location>
</feature>
<dbReference type="InterPro" id="IPR004367">
    <property type="entry name" value="Cyclin_C-dom"/>
</dbReference>
<dbReference type="Pfam" id="PF02984">
    <property type="entry name" value="Cyclin_C"/>
    <property type="match status" value="1"/>
</dbReference>
<keyword evidence="6" id="KW-1185">Reference proteome</keyword>
<feature type="domain" description="Cyclin-like" evidence="3">
    <location>
        <begin position="178"/>
        <end position="264"/>
    </location>
</feature>
<dbReference type="Gene3D" id="1.10.472.10">
    <property type="entry name" value="Cyclin-like"/>
    <property type="match status" value="2"/>
</dbReference>
<reference evidence="5 6" key="1">
    <citation type="submission" date="2016-10" db="EMBL/GenBank/DDBJ databases">
        <title>The genome sequence of Colletotrichum fioriniae PJ7.</title>
        <authorList>
            <person name="Baroncelli R."/>
        </authorList>
    </citation>
    <scope>NUCLEOTIDE SEQUENCE [LARGE SCALE GENOMIC DNA]</scope>
    <source>
        <strain evidence="5 6">Tom-12</strain>
    </source>
</reference>
<dbReference type="Pfam" id="PF00134">
    <property type="entry name" value="Cyclin_N"/>
    <property type="match status" value="1"/>
</dbReference>
<dbReference type="SUPFAM" id="SSF47954">
    <property type="entry name" value="Cyclin-like"/>
    <property type="match status" value="2"/>
</dbReference>
<dbReference type="InterPro" id="IPR006671">
    <property type="entry name" value="Cyclin_N"/>
</dbReference>
<evidence type="ECO:0000256" key="1">
    <source>
        <dbReference type="ARBA" id="ARBA00023127"/>
    </source>
</evidence>
<keyword evidence="1 2" id="KW-0195">Cyclin</keyword>
<accession>A0ABQ9QGT4</accession>
<dbReference type="EMBL" id="MLFU01000359">
    <property type="protein sequence ID" value="KAK1460486.1"/>
    <property type="molecule type" value="Genomic_DNA"/>
</dbReference>
<sequence>MAGRALDSHERFQIWATKWHVGNDDEWCLPHEDDSEITQEYGSASLTALRILERKALPLFHYMEIQECVKNGWASRLRICTKFIQFGTYLRIPFETVHLAVNCLDRFLSVRVISEYHLDVIGAVIFAIAVEFERSSVPSVFELDNSLVERYQPGDIPFIKSVVVDVLDNSLKTPSTFVFLRRISTADTKAAAILSLAQYLSACSLLEARYVGIEPSRIAAAAYHLALRIAFKGSCLELNWSDKHVKLSGYLAVELRPPMAALWNTSQQEQINAPIKAMRVGQFQEAARVVERTSESVFFPRCFNPWEYEGLYIPSWDESTGSSLENVSSSSECSSQGGCEEGI</sequence>
<protein>
    <submittedName>
        <fullName evidence="5">G2/mitotic-specific cyclin</fullName>
    </submittedName>
</protein>
<organism evidence="5 6">
    <name type="scientific">Colletotrichum tamarilloi</name>
    <dbReference type="NCBI Taxonomy" id="1209934"/>
    <lineage>
        <taxon>Eukaryota</taxon>
        <taxon>Fungi</taxon>
        <taxon>Dikarya</taxon>
        <taxon>Ascomycota</taxon>
        <taxon>Pezizomycotina</taxon>
        <taxon>Sordariomycetes</taxon>
        <taxon>Hypocreomycetidae</taxon>
        <taxon>Glomerellales</taxon>
        <taxon>Glomerellaceae</taxon>
        <taxon>Colletotrichum</taxon>
        <taxon>Colletotrichum acutatum species complex</taxon>
    </lineage>
</organism>
<dbReference type="PANTHER" id="PTHR10177">
    <property type="entry name" value="CYCLINS"/>
    <property type="match status" value="1"/>
</dbReference>
<dbReference type="RefSeq" id="XP_060372305.1">
    <property type="nucleotide sequence ID" value="XM_060533115.1"/>
</dbReference>
<dbReference type="Proteomes" id="UP001227543">
    <property type="component" value="Unassembled WGS sequence"/>
</dbReference>
<evidence type="ECO:0000256" key="2">
    <source>
        <dbReference type="RuleBase" id="RU000383"/>
    </source>
</evidence>
<dbReference type="GeneID" id="85417353"/>
<evidence type="ECO:0000313" key="6">
    <source>
        <dbReference type="Proteomes" id="UP001227543"/>
    </source>
</evidence>
<feature type="domain" description="Cyclin C-terminal" evidence="4">
    <location>
        <begin position="174"/>
        <end position="292"/>
    </location>
</feature>
<comment type="similarity">
    <text evidence="2">Belongs to the cyclin family.</text>
</comment>
<name>A0ABQ9QGT4_9PEZI</name>